<keyword evidence="2" id="KW-1185">Reference proteome</keyword>
<reference evidence="1" key="2">
    <citation type="submission" date="2019-07" db="EMBL/GenBank/DDBJ databases">
        <authorList>
            <person name="Seetharam A."/>
            <person name="Woodhouse M."/>
            <person name="Cannon E."/>
        </authorList>
    </citation>
    <scope>NUCLEOTIDE SEQUENCE [LARGE SCALE GENOMIC DNA]</scope>
    <source>
        <strain evidence="1">cv. B73</strain>
    </source>
</reference>
<evidence type="ECO:0000313" key="1">
    <source>
        <dbReference type="EnsemblPlants" id="Zm00001eb148590_P001"/>
    </source>
</evidence>
<reference evidence="2" key="1">
    <citation type="submission" date="2015-12" db="EMBL/GenBank/DDBJ databases">
        <title>Update maize B73 reference genome by single molecule sequencing technologies.</title>
        <authorList>
            <consortium name="Maize Genome Sequencing Project"/>
            <person name="Ware D."/>
        </authorList>
    </citation>
    <scope>NUCLEOTIDE SEQUENCE [LARGE SCALE GENOMIC DNA]</scope>
    <source>
        <strain evidence="2">cv. B73</strain>
    </source>
</reference>
<organism evidence="1 2">
    <name type="scientific">Zea mays</name>
    <name type="common">Maize</name>
    <dbReference type="NCBI Taxonomy" id="4577"/>
    <lineage>
        <taxon>Eukaryota</taxon>
        <taxon>Viridiplantae</taxon>
        <taxon>Streptophyta</taxon>
        <taxon>Embryophyta</taxon>
        <taxon>Tracheophyta</taxon>
        <taxon>Spermatophyta</taxon>
        <taxon>Magnoliopsida</taxon>
        <taxon>Liliopsida</taxon>
        <taxon>Poales</taxon>
        <taxon>Poaceae</taxon>
        <taxon>PACMAD clade</taxon>
        <taxon>Panicoideae</taxon>
        <taxon>Andropogonodae</taxon>
        <taxon>Andropogoneae</taxon>
        <taxon>Tripsacinae</taxon>
        <taxon>Zea</taxon>
    </lineage>
</organism>
<dbReference type="InParanoid" id="A0A804NB74"/>
<dbReference type="AlphaFoldDB" id="A0A804NB74"/>
<reference evidence="1" key="3">
    <citation type="submission" date="2021-05" db="UniProtKB">
        <authorList>
            <consortium name="EnsemblPlants"/>
        </authorList>
    </citation>
    <scope>IDENTIFICATION</scope>
    <source>
        <strain evidence="1">cv. B73</strain>
    </source>
</reference>
<protein>
    <submittedName>
        <fullName evidence="1">Uncharacterized protein</fullName>
    </submittedName>
</protein>
<dbReference type="Gramene" id="Zm00001eb148590_T001">
    <property type="protein sequence ID" value="Zm00001eb148590_P001"/>
    <property type="gene ID" value="Zm00001eb148590"/>
</dbReference>
<name>A0A804NB74_MAIZE</name>
<evidence type="ECO:0000313" key="2">
    <source>
        <dbReference type="Proteomes" id="UP000007305"/>
    </source>
</evidence>
<accession>A0A804NB74</accession>
<proteinExistence type="predicted"/>
<dbReference type="Proteomes" id="UP000007305">
    <property type="component" value="Chromosome 3"/>
</dbReference>
<dbReference type="EnsemblPlants" id="Zm00001eb148590_T001">
    <property type="protein sequence ID" value="Zm00001eb148590_P001"/>
    <property type="gene ID" value="Zm00001eb148590"/>
</dbReference>
<sequence>MHTLLIISHCLCCKKDTGYMILHLYCDSPRAARARHGHTHTYTRTPLPCIFSPTEDDGDLPKMYSCPTWPIERLQAARAPRALSSTGHAPPSELAPDVVFTVVAAAGEAEGGALHIWATWQQHQANVGGYKLERAGTPCW</sequence>